<keyword evidence="10" id="KW-1185">Reference proteome</keyword>
<evidence type="ECO:0000313" key="10">
    <source>
        <dbReference type="Proteomes" id="UP001604277"/>
    </source>
</evidence>
<dbReference type="InterPro" id="IPR019542">
    <property type="entry name" value="Enhancer_polycomb-like_N"/>
</dbReference>
<evidence type="ECO:0000313" key="9">
    <source>
        <dbReference type="EMBL" id="KAL2548373.1"/>
    </source>
</evidence>
<dbReference type="EMBL" id="JBFOLJ010000003">
    <property type="protein sequence ID" value="KAL2548373.1"/>
    <property type="molecule type" value="Genomic_DNA"/>
</dbReference>
<dbReference type="PANTHER" id="PTHR14898">
    <property type="entry name" value="ENHANCER OF POLYCOMB"/>
    <property type="match status" value="1"/>
</dbReference>
<comment type="caution">
    <text evidence="9">The sequence shown here is derived from an EMBL/GenBank/DDBJ whole genome shotgun (WGS) entry which is preliminary data.</text>
</comment>
<dbReference type="AlphaFoldDB" id="A0ABD1WI22"/>
<evidence type="ECO:0000256" key="3">
    <source>
        <dbReference type="ARBA" id="ARBA00023015"/>
    </source>
</evidence>
<organism evidence="9 10">
    <name type="scientific">Forsythia ovata</name>
    <dbReference type="NCBI Taxonomy" id="205694"/>
    <lineage>
        <taxon>Eukaryota</taxon>
        <taxon>Viridiplantae</taxon>
        <taxon>Streptophyta</taxon>
        <taxon>Embryophyta</taxon>
        <taxon>Tracheophyta</taxon>
        <taxon>Spermatophyta</taxon>
        <taxon>Magnoliopsida</taxon>
        <taxon>eudicotyledons</taxon>
        <taxon>Gunneridae</taxon>
        <taxon>Pentapetalae</taxon>
        <taxon>asterids</taxon>
        <taxon>lamiids</taxon>
        <taxon>Lamiales</taxon>
        <taxon>Oleaceae</taxon>
        <taxon>Forsythieae</taxon>
        <taxon>Forsythia</taxon>
    </lineage>
</organism>
<evidence type="ECO:0000256" key="7">
    <source>
        <dbReference type="SAM" id="MobiDB-lite"/>
    </source>
</evidence>
<name>A0ABD1WI22_9LAMI</name>
<dbReference type="GO" id="GO:0005634">
    <property type="term" value="C:nucleus"/>
    <property type="evidence" value="ECO:0007669"/>
    <property type="project" value="UniProtKB-SubCell"/>
</dbReference>
<dbReference type="Pfam" id="PF10513">
    <property type="entry name" value="EPL1"/>
    <property type="match status" value="1"/>
</dbReference>
<reference evidence="10" key="1">
    <citation type="submission" date="2024-07" db="EMBL/GenBank/DDBJ databases">
        <title>Two chromosome-level genome assemblies of Korean endemic species Abeliophyllum distichum and Forsythia ovata (Oleaceae).</title>
        <authorList>
            <person name="Jang H."/>
        </authorList>
    </citation>
    <scope>NUCLEOTIDE SEQUENCE [LARGE SCALE GENOMIC DNA]</scope>
</reference>
<dbReference type="InterPro" id="IPR024943">
    <property type="entry name" value="Enhancer_polycomb"/>
</dbReference>
<gene>
    <name evidence="9" type="ORF">Fot_09903</name>
</gene>
<evidence type="ECO:0000256" key="4">
    <source>
        <dbReference type="ARBA" id="ARBA00023163"/>
    </source>
</evidence>
<protein>
    <recommendedName>
        <fullName evidence="6">Enhancer of polycomb-like protein</fullName>
    </recommendedName>
</protein>
<feature type="compositionally biased region" description="Basic and acidic residues" evidence="7">
    <location>
        <begin position="103"/>
        <end position="119"/>
    </location>
</feature>
<feature type="domain" description="Enhancer of polycomb-like N-terminal" evidence="8">
    <location>
        <begin position="219"/>
        <end position="317"/>
    </location>
</feature>
<dbReference type="GO" id="GO:0035267">
    <property type="term" value="C:NuA4 histone acetyltransferase complex"/>
    <property type="evidence" value="ECO:0007669"/>
    <property type="project" value="UniProtKB-ARBA"/>
</dbReference>
<comment type="similarity">
    <text evidence="2 6">Belongs to the enhancer of polycomb family.</text>
</comment>
<evidence type="ECO:0000256" key="6">
    <source>
        <dbReference type="RuleBase" id="RU361124"/>
    </source>
</evidence>
<evidence type="ECO:0000259" key="8">
    <source>
        <dbReference type="Pfam" id="PF10513"/>
    </source>
</evidence>
<sequence length="628" mass="71636">MPYNGRGHISRETSDLGWSMSDGFVHSPNPTGPRSFWHRSINSSSSSPFGNLLPVCSDGKTKSMHNDFSYGMTKPRNQVQYARPFGGYDAKHKTNNQRTLPTRRIDSEKRVSDRPRRSQRNLELRACGANLLVTVEDKGWRESGAQIVLELADRNEWRLAVKLSGITRYSYKVQHNLQPGSTNRFTHAMMWKGGKDWLLEFSNRSQWMYFKELHEECHNRNIRAASVKSIPIPGVRLIEESDDYATEVPFVQNSSKYFRQVQTDVEMAMNPSHIFYDMDNEDEQWLVSNKKSSCTDENSFEEISEEMFEKIMDMYEKVSYVKHHSHFTFDEIEDLMVGIGSMEVAKVIYEHWRQKRERKGTPLVRQLQPPLWESYQKELKEWELAVARGRNAVLVGNPDKGSPPEKPPMFAFCLKPRGLDVPNKCSKQRSKRKFSISGYNRAVSSGNLDGLPAFGRRSNGVAFGDDKVVFPRNVAESFDALSSPQTSTRVLSPREAGRLGRFSLSNDMFEWDRRPKIYKNKTKKIHSLSSFNNKQMIASHHQISVGNRNGLPEGPNQKHQYFEGPHKLGVEPLDASGAAQHARNMAKLKRDKAHRLHYRAELAIHKAAVALLTADAVKAVAENSNGDG</sequence>
<evidence type="ECO:0000256" key="5">
    <source>
        <dbReference type="ARBA" id="ARBA00023242"/>
    </source>
</evidence>
<keyword evidence="4 6" id="KW-0804">Transcription</keyword>
<accession>A0ABD1WI22</accession>
<proteinExistence type="inferred from homology"/>
<feature type="region of interest" description="Disordered" evidence="7">
    <location>
        <begin position="86"/>
        <end position="119"/>
    </location>
</feature>
<evidence type="ECO:0000256" key="2">
    <source>
        <dbReference type="ARBA" id="ARBA00008035"/>
    </source>
</evidence>
<comment type="subcellular location">
    <subcellularLocation>
        <location evidence="1 6">Nucleus</location>
    </subcellularLocation>
</comment>
<keyword evidence="5 6" id="KW-0539">Nucleus</keyword>
<keyword evidence="3 6" id="KW-0805">Transcription regulation</keyword>
<dbReference type="Proteomes" id="UP001604277">
    <property type="component" value="Unassembled WGS sequence"/>
</dbReference>
<evidence type="ECO:0000256" key="1">
    <source>
        <dbReference type="ARBA" id="ARBA00004123"/>
    </source>
</evidence>